<dbReference type="InterPro" id="IPR038494">
    <property type="entry name" value="IGPD_sf"/>
</dbReference>
<keyword evidence="7" id="KW-0456">Lyase</keyword>
<organism evidence="8 9">
    <name type="scientific">Salix purpurea</name>
    <name type="common">Purple osier willow</name>
    <dbReference type="NCBI Taxonomy" id="77065"/>
    <lineage>
        <taxon>Eukaryota</taxon>
        <taxon>Viridiplantae</taxon>
        <taxon>Streptophyta</taxon>
        <taxon>Embryophyta</taxon>
        <taxon>Tracheophyta</taxon>
        <taxon>Spermatophyta</taxon>
        <taxon>Magnoliopsida</taxon>
        <taxon>eudicotyledons</taxon>
        <taxon>Gunneridae</taxon>
        <taxon>Pentapetalae</taxon>
        <taxon>rosids</taxon>
        <taxon>fabids</taxon>
        <taxon>Malpighiales</taxon>
        <taxon>Salicaceae</taxon>
        <taxon>Saliceae</taxon>
        <taxon>Salix</taxon>
    </lineage>
</organism>
<comment type="similarity">
    <text evidence="3">Belongs to the imidazoleglycerol-phosphate dehydratase family.</text>
</comment>
<dbReference type="OrthoDB" id="819445at2759"/>
<dbReference type="Pfam" id="PF00475">
    <property type="entry name" value="IGPD"/>
    <property type="match status" value="1"/>
</dbReference>
<evidence type="ECO:0000256" key="5">
    <source>
        <dbReference type="ARBA" id="ARBA00022605"/>
    </source>
</evidence>
<accession>A0A9Q0U9V4</accession>
<dbReference type="PANTHER" id="PTHR23133:SF2">
    <property type="entry name" value="IMIDAZOLEGLYCEROL-PHOSPHATE DEHYDRATASE"/>
    <property type="match status" value="1"/>
</dbReference>
<reference evidence="8" key="2">
    <citation type="journal article" date="2023" name="Int. J. Mol. Sci.">
        <title>De Novo Assembly and Annotation of 11 Diverse Shrub Willow (Salix) Genomes Reveals Novel Gene Organization in Sex-Linked Regions.</title>
        <authorList>
            <person name="Hyden B."/>
            <person name="Feng K."/>
            <person name="Yates T.B."/>
            <person name="Jawdy S."/>
            <person name="Cereghino C."/>
            <person name="Smart L.B."/>
            <person name="Muchero W."/>
        </authorList>
    </citation>
    <scope>NUCLEOTIDE SEQUENCE</scope>
    <source>
        <tissue evidence="8">Shoot tip</tissue>
    </source>
</reference>
<dbReference type="EC" id="4.2.1.19" evidence="4"/>
<dbReference type="GO" id="GO:0004424">
    <property type="term" value="F:imidazoleglycerol-phosphate dehydratase activity"/>
    <property type="evidence" value="ECO:0007669"/>
    <property type="project" value="UniProtKB-EC"/>
</dbReference>
<keyword evidence="9" id="KW-1185">Reference proteome</keyword>
<dbReference type="Proteomes" id="UP001151532">
    <property type="component" value="Chromosome 8"/>
</dbReference>
<comment type="catalytic activity">
    <reaction evidence="1">
        <text>D-erythro-1-(imidazol-4-yl)glycerol 3-phosphate = 3-(imidazol-4-yl)-2-oxopropyl phosphate + H2O</text>
        <dbReference type="Rhea" id="RHEA:11040"/>
        <dbReference type="ChEBI" id="CHEBI:15377"/>
        <dbReference type="ChEBI" id="CHEBI:57766"/>
        <dbReference type="ChEBI" id="CHEBI:58278"/>
        <dbReference type="EC" id="4.2.1.19"/>
    </reaction>
</comment>
<proteinExistence type="inferred from homology"/>
<dbReference type="InterPro" id="IPR000807">
    <property type="entry name" value="ImidazoleglycerolP_deHydtase"/>
</dbReference>
<dbReference type="InterPro" id="IPR020565">
    <property type="entry name" value="ImidazoleglycerP_deHydtase_CS"/>
</dbReference>
<evidence type="ECO:0000313" key="8">
    <source>
        <dbReference type="EMBL" id="KAJ6726018.1"/>
    </source>
</evidence>
<keyword evidence="5" id="KW-0028">Amino-acid biosynthesis</keyword>
<gene>
    <name evidence="8" type="ORF">OIU79_004222</name>
</gene>
<reference evidence="8" key="1">
    <citation type="submission" date="2022-11" db="EMBL/GenBank/DDBJ databases">
        <authorList>
            <person name="Hyden B.L."/>
            <person name="Feng K."/>
            <person name="Yates T."/>
            <person name="Jawdy S."/>
            <person name="Smart L.B."/>
            <person name="Muchero W."/>
        </authorList>
    </citation>
    <scope>NUCLEOTIDE SEQUENCE</scope>
    <source>
        <tissue evidence="8">Shoot tip</tissue>
    </source>
</reference>
<evidence type="ECO:0000256" key="3">
    <source>
        <dbReference type="ARBA" id="ARBA00007481"/>
    </source>
</evidence>
<comment type="caution">
    <text evidence="8">The sequence shown here is derived from an EMBL/GenBank/DDBJ whole genome shotgun (WGS) entry which is preliminary data.</text>
</comment>
<evidence type="ECO:0000256" key="4">
    <source>
        <dbReference type="ARBA" id="ARBA00012075"/>
    </source>
</evidence>
<evidence type="ECO:0000256" key="6">
    <source>
        <dbReference type="ARBA" id="ARBA00023102"/>
    </source>
</evidence>
<dbReference type="InterPro" id="IPR020568">
    <property type="entry name" value="Ribosomal_Su5_D2-typ_SF"/>
</dbReference>
<protein>
    <recommendedName>
        <fullName evidence="4">imidazoleglycerol-phosphate dehydratase</fullName>
        <ecNumber evidence="4">4.2.1.19</ecNumber>
    </recommendedName>
</protein>
<dbReference type="PROSITE" id="PS00954">
    <property type="entry name" value="IGP_DEHYDRATASE_1"/>
    <property type="match status" value="1"/>
</dbReference>
<dbReference type="SUPFAM" id="SSF54211">
    <property type="entry name" value="Ribosomal protein S5 domain 2-like"/>
    <property type="match status" value="2"/>
</dbReference>
<evidence type="ECO:0000256" key="2">
    <source>
        <dbReference type="ARBA" id="ARBA00005047"/>
    </source>
</evidence>
<keyword evidence="6" id="KW-0368">Histidine biosynthesis</keyword>
<evidence type="ECO:0000313" key="9">
    <source>
        <dbReference type="Proteomes" id="UP001151532"/>
    </source>
</evidence>
<dbReference type="GO" id="GO:0000105">
    <property type="term" value="P:L-histidine biosynthetic process"/>
    <property type="evidence" value="ECO:0007669"/>
    <property type="project" value="UniProtKB-KW"/>
</dbReference>
<dbReference type="Gene3D" id="3.30.230.40">
    <property type="entry name" value="Imidazole glycerol phosphate dehydratase, domain 1"/>
    <property type="match status" value="2"/>
</dbReference>
<dbReference type="AlphaFoldDB" id="A0A9Q0U9V4"/>
<dbReference type="EMBL" id="JAPFFK010000013">
    <property type="protein sequence ID" value="KAJ6726018.1"/>
    <property type="molecule type" value="Genomic_DNA"/>
</dbReference>
<evidence type="ECO:0000256" key="7">
    <source>
        <dbReference type="ARBA" id="ARBA00023239"/>
    </source>
</evidence>
<name>A0A9Q0U9V4_SALPP</name>
<dbReference type="PANTHER" id="PTHR23133">
    <property type="entry name" value="IMIDAZOLEGLYCEROL-PHOSPHATE DEHYDRATASE HIS7"/>
    <property type="match status" value="1"/>
</dbReference>
<comment type="pathway">
    <text evidence="2">Amino-acid biosynthesis; L-histidine biosynthesis; L-histidine from 5-phospho-alpha-D-ribose 1-diphosphate: step 6/9.</text>
</comment>
<sequence length="178" mass="19526">MLKTRETKLPRLVPSRRIDKAVCGAACTGVGEMKRVTNETNVQVKFNLDGTGIADSTTHGLFDVHVRATGDIHIDDHHTNEDVALAIGTALLQALGDRKGINRFCDFPAPLDEALKHVSMDLSGRPYLGYDLQIPTQRVGTYDTQVLHFTFLTLATMISCSFASCQLLDIGKNLKKTI</sequence>
<evidence type="ECO:0000256" key="1">
    <source>
        <dbReference type="ARBA" id="ARBA00001723"/>
    </source>
</evidence>